<dbReference type="InterPro" id="IPR004843">
    <property type="entry name" value="Calcineurin-like_PHP"/>
</dbReference>
<organism evidence="3 4">
    <name type="scientific">Blepharisma stoltei</name>
    <dbReference type="NCBI Taxonomy" id="1481888"/>
    <lineage>
        <taxon>Eukaryota</taxon>
        <taxon>Sar</taxon>
        <taxon>Alveolata</taxon>
        <taxon>Ciliophora</taxon>
        <taxon>Postciliodesmatophora</taxon>
        <taxon>Heterotrichea</taxon>
        <taxon>Heterotrichida</taxon>
        <taxon>Blepharismidae</taxon>
        <taxon>Blepharisma</taxon>
    </lineage>
</organism>
<dbReference type="InterPro" id="IPR029052">
    <property type="entry name" value="Metallo-depent_PP-like"/>
</dbReference>
<dbReference type="Gene3D" id="3.60.21.10">
    <property type="match status" value="1"/>
</dbReference>
<proteinExistence type="predicted"/>
<dbReference type="GO" id="GO:0016788">
    <property type="term" value="F:hydrolase activity, acting on ester bonds"/>
    <property type="evidence" value="ECO:0007669"/>
    <property type="project" value="TreeGrafter"/>
</dbReference>
<keyword evidence="4" id="KW-1185">Reference proteome</keyword>
<dbReference type="PANTHER" id="PTHR32440">
    <property type="entry name" value="PHOSPHATASE DCR2-RELATED-RELATED"/>
    <property type="match status" value="1"/>
</dbReference>
<dbReference type="AlphaFoldDB" id="A0AAU9K3L5"/>
<evidence type="ECO:0000256" key="1">
    <source>
        <dbReference type="SAM" id="SignalP"/>
    </source>
</evidence>
<dbReference type="SUPFAM" id="SSF56300">
    <property type="entry name" value="Metallo-dependent phosphatases"/>
    <property type="match status" value="1"/>
</dbReference>
<protein>
    <recommendedName>
        <fullName evidence="2">Calcineurin-like phosphoesterase domain-containing protein</fullName>
    </recommendedName>
</protein>
<dbReference type="Pfam" id="PF00149">
    <property type="entry name" value="Metallophos"/>
    <property type="match status" value="1"/>
</dbReference>
<accession>A0AAU9K3L5</accession>
<dbReference type="EMBL" id="CAJZBQ010000053">
    <property type="protein sequence ID" value="CAG9331569.1"/>
    <property type="molecule type" value="Genomic_DNA"/>
</dbReference>
<sequence>MRYLFILLFALTCLSYAKPQLKFNATGQFKIMQLTDTHYDYFNQDIPQTLNMVTNFLQWEKPDFVAFTGDLITGYLWNGTADWFYDRWSPHAALLTKFGVPWGYALGNHDGEADLDRRQCVELDMTAPFSLSKTGPAYMGNSTFYVQVYDKFGKKPLWNLWFFDTGSQVCYGIPGWGCLTHEAVQWYISNEKGLPGLAFMHIPLDEYLQMYNLQATAGFYEEIMACSSLNTGLFSAFKAKGMVKGVGCGHNHEIDLEGYFAGLYLAFGRKSGYGSYGPAPDMQRGVRMWVINEDSSFYTYIRQEDGSIMQRTINDLSNHTAIQDYCMWAQYNLPNYHIL</sequence>
<feature type="signal peptide" evidence="1">
    <location>
        <begin position="1"/>
        <end position="17"/>
    </location>
</feature>
<dbReference type="Proteomes" id="UP001162131">
    <property type="component" value="Unassembled WGS sequence"/>
</dbReference>
<reference evidence="3" key="1">
    <citation type="submission" date="2021-09" db="EMBL/GenBank/DDBJ databases">
        <authorList>
            <consortium name="AG Swart"/>
            <person name="Singh M."/>
            <person name="Singh A."/>
            <person name="Seah K."/>
            <person name="Emmerich C."/>
        </authorList>
    </citation>
    <scope>NUCLEOTIDE SEQUENCE</scope>
    <source>
        <strain evidence="3">ATCC30299</strain>
    </source>
</reference>
<feature type="chain" id="PRO_5043684158" description="Calcineurin-like phosphoesterase domain-containing protein" evidence="1">
    <location>
        <begin position="18"/>
        <end position="339"/>
    </location>
</feature>
<gene>
    <name evidence="3" type="ORF">BSTOLATCC_MIC53636</name>
</gene>
<comment type="caution">
    <text evidence="3">The sequence shown here is derived from an EMBL/GenBank/DDBJ whole genome shotgun (WGS) entry which is preliminary data.</text>
</comment>
<dbReference type="PANTHER" id="PTHR32440:SF3">
    <property type="entry name" value="CALCINEURIN-LIKE PHOSPHOESTERASE DOMAIN-CONTAINING PROTEIN"/>
    <property type="match status" value="1"/>
</dbReference>
<keyword evidence="1" id="KW-0732">Signal</keyword>
<feature type="domain" description="Calcineurin-like phosphoesterase" evidence="2">
    <location>
        <begin position="29"/>
        <end position="205"/>
    </location>
</feature>
<name>A0AAU9K3L5_9CILI</name>
<evidence type="ECO:0000313" key="3">
    <source>
        <dbReference type="EMBL" id="CAG9331569.1"/>
    </source>
</evidence>
<evidence type="ECO:0000313" key="4">
    <source>
        <dbReference type="Proteomes" id="UP001162131"/>
    </source>
</evidence>
<dbReference type="GO" id="GO:0005737">
    <property type="term" value="C:cytoplasm"/>
    <property type="evidence" value="ECO:0007669"/>
    <property type="project" value="TreeGrafter"/>
</dbReference>
<evidence type="ECO:0000259" key="2">
    <source>
        <dbReference type="Pfam" id="PF00149"/>
    </source>
</evidence>